<proteinExistence type="predicted"/>
<evidence type="ECO:0000313" key="2">
    <source>
        <dbReference type="Proteomes" id="UP000269692"/>
    </source>
</evidence>
<dbReference type="CDD" id="cd02980">
    <property type="entry name" value="TRX_Fd_family"/>
    <property type="match status" value="1"/>
</dbReference>
<organism evidence="1 2">
    <name type="scientific">Xanthobacter tagetidis</name>
    <dbReference type="NCBI Taxonomy" id="60216"/>
    <lineage>
        <taxon>Bacteria</taxon>
        <taxon>Pseudomonadati</taxon>
        <taxon>Pseudomonadota</taxon>
        <taxon>Alphaproteobacteria</taxon>
        <taxon>Hyphomicrobiales</taxon>
        <taxon>Xanthobacteraceae</taxon>
        <taxon>Xanthobacter</taxon>
    </lineage>
</organism>
<keyword evidence="2" id="KW-1185">Reference proteome</keyword>
<dbReference type="SUPFAM" id="SSF52833">
    <property type="entry name" value="Thioredoxin-like"/>
    <property type="match status" value="1"/>
</dbReference>
<comment type="caution">
    <text evidence="1">The sequence shown here is derived from an EMBL/GenBank/DDBJ whole genome shotgun (WGS) entry which is preliminary data.</text>
</comment>
<dbReference type="InterPro" id="IPR036249">
    <property type="entry name" value="Thioredoxin-like_sf"/>
</dbReference>
<sequence>MTDALTADAADAALELPQVYTRHVFCCFTQRPPQHPRGSCGANGTQPLWERLGKTIEATGRRDIAMTASGCLTFCQAGPIMVVYPEGVWYQPRTPEDIDEIVAAHLVGGTLVERLVVVPRV</sequence>
<dbReference type="OrthoDB" id="9800597at2"/>
<reference evidence="1 2" key="1">
    <citation type="submission" date="2018-10" db="EMBL/GenBank/DDBJ databases">
        <title>Xanthobacter tagetidis genome sequencing and assembly.</title>
        <authorList>
            <person name="Maclea K.S."/>
            <person name="Goen A.E."/>
            <person name="Fatima S.A."/>
        </authorList>
    </citation>
    <scope>NUCLEOTIDE SEQUENCE [LARGE SCALE GENOMIC DNA]</scope>
    <source>
        <strain evidence="1 2">ATCC 700314</strain>
    </source>
</reference>
<dbReference type="AlphaFoldDB" id="A0A3L7APT9"/>
<dbReference type="EMBL" id="RCTF01000001">
    <property type="protein sequence ID" value="RLP81610.1"/>
    <property type="molecule type" value="Genomic_DNA"/>
</dbReference>
<gene>
    <name evidence="1" type="ORF">D9R14_00985</name>
</gene>
<dbReference type="Gene3D" id="3.40.30.10">
    <property type="entry name" value="Glutaredoxin"/>
    <property type="match status" value="1"/>
</dbReference>
<accession>A0A3L7APT9</accession>
<dbReference type="RefSeq" id="WP_121621425.1">
    <property type="nucleotide sequence ID" value="NZ_JACIIW010000004.1"/>
</dbReference>
<protein>
    <submittedName>
        <fullName evidence="1">(2Fe-2S) ferredoxin domain-containing protein</fullName>
    </submittedName>
</protein>
<name>A0A3L7APT9_9HYPH</name>
<dbReference type="Proteomes" id="UP000269692">
    <property type="component" value="Unassembled WGS sequence"/>
</dbReference>
<evidence type="ECO:0000313" key="1">
    <source>
        <dbReference type="EMBL" id="RLP81610.1"/>
    </source>
</evidence>